<feature type="compositionally biased region" description="Basic and acidic residues" evidence="1">
    <location>
        <begin position="361"/>
        <end position="372"/>
    </location>
</feature>
<protein>
    <submittedName>
        <fullName evidence="3">Ig-like domain-containing protein</fullName>
    </submittedName>
</protein>
<evidence type="ECO:0000313" key="3">
    <source>
        <dbReference type="EMBL" id="MFC1421045.1"/>
    </source>
</evidence>
<accession>A0ABV6W4Z1</accession>
<feature type="region of interest" description="Disordered" evidence="1">
    <location>
        <begin position="300"/>
        <end position="372"/>
    </location>
</feature>
<dbReference type="Gene3D" id="2.60.40.3440">
    <property type="match status" value="1"/>
</dbReference>
<sequence length="459" mass="46372">MITPSAPLRVLLASALVAGPVALATASAAAPTGTVSAYGDWAVSGGSGTMQIPLDGFPKATVHTDAGSVSTPSGASAFLGADTPMGARYGSSQGKRYINAGSAKGGAPSTTTLTFASPTPAGSWAFALGDVDADKVRVTALGVGGTPLRAAQLGFQGVFNYCVNSPKPSSCTGSGPFTDVPTWDPATSTLTGNVVDTNGASGWFQPTVPVTSLTFTFSVQIGIPIYQVWTASLATSVEGKVSADCGTPVGSTVSLRRADNGKAVTGTDGKPVTATVAADGGYRFDDLAPGSYRAVLNAPKGYTPKTTSTAANTSSGKDVSGADLKLRCAPAPAPPEPPVDAPSGGSVVIDVPPGPGPSENAHPHVVDPPEHGTTEVLSGNKIRYTPEPGFTGQDTFRYTSIDRKGELLRHTVTLTVRPALAATGSDLPPLPFLGLAAGLAATGFTVRRLARRRSGHHSE</sequence>
<dbReference type="Gene3D" id="2.60.40.10">
    <property type="entry name" value="Immunoglobulins"/>
    <property type="match status" value="1"/>
</dbReference>
<name>A0ABV6W4Z1_9ACTN</name>
<feature type="chain" id="PRO_5046633911" evidence="2">
    <location>
        <begin position="30"/>
        <end position="459"/>
    </location>
</feature>
<dbReference type="InterPro" id="IPR013783">
    <property type="entry name" value="Ig-like_fold"/>
</dbReference>
<dbReference type="EMBL" id="JBHFAB010000033">
    <property type="protein sequence ID" value="MFC1421045.1"/>
    <property type="molecule type" value="Genomic_DNA"/>
</dbReference>
<gene>
    <name evidence="3" type="ORF">ACEZDE_31035</name>
</gene>
<evidence type="ECO:0000256" key="1">
    <source>
        <dbReference type="SAM" id="MobiDB-lite"/>
    </source>
</evidence>
<feature type="compositionally biased region" description="Pro residues" evidence="1">
    <location>
        <begin position="331"/>
        <end position="340"/>
    </location>
</feature>
<evidence type="ECO:0000256" key="2">
    <source>
        <dbReference type="SAM" id="SignalP"/>
    </source>
</evidence>
<dbReference type="RefSeq" id="WP_380543487.1">
    <property type="nucleotide sequence ID" value="NZ_JBHFAB010000033.1"/>
</dbReference>
<feature type="compositionally biased region" description="Polar residues" evidence="1">
    <location>
        <begin position="304"/>
        <end position="317"/>
    </location>
</feature>
<dbReference type="SUPFAM" id="SSF117074">
    <property type="entry name" value="Hypothetical protein PA1324"/>
    <property type="match status" value="1"/>
</dbReference>
<dbReference type="Proteomes" id="UP001592531">
    <property type="component" value="Unassembled WGS sequence"/>
</dbReference>
<evidence type="ECO:0000313" key="4">
    <source>
        <dbReference type="Proteomes" id="UP001592531"/>
    </source>
</evidence>
<dbReference type="Pfam" id="PF17963">
    <property type="entry name" value="Big_9"/>
    <property type="match status" value="1"/>
</dbReference>
<comment type="caution">
    <text evidence="3">The sequence shown here is derived from an EMBL/GenBank/DDBJ whole genome shotgun (WGS) entry which is preliminary data.</text>
</comment>
<feature type="signal peptide" evidence="2">
    <location>
        <begin position="1"/>
        <end position="29"/>
    </location>
</feature>
<organism evidence="3 4">
    <name type="scientific">Streptacidiphilus cavernicola</name>
    <dbReference type="NCBI Taxonomy" id="3342716"/>
    <lineage>
        <taxon>Bacteria</taxon>
        <taxon>Bacillati</taxon>
        <taxon>Actinomycetota</taxon>
        <taxon>Actinomycetes</taxon>
        <taxon>Kitasatosporales</taxon>
        <taxon>Streptomycetaceae</taxon>
        <taxon>Streptacidiphilus</taxon>
    </lineage>
</organism>
<keyword evidence="4" id="KW-1185">Reference proteome</keyword>
<keyword evidence="2" id="KW-0732">Signal</keyword>
<reference evidence="3 4" key="1">
    <citation type="submission" date="2024-09" db="EMBL/GenBank/DDBJ databases">
        <authorList>
            <person name="Lee S.D."/>
        </authorList>
    </citation>
    <scope>NUCLEOTIDE SEQUENCE [LARGE SCALE GENOMIC DNA]</scope>
    <source>
        <strain evidence="3 4">N8-3</strain>
    </source>
</reference>
<proteinExistence type="predicted"/>